<proteinExistence type="predicted"/>
<evidence type="ECO:0000256" key="1">
    <source>
        <dbReference type="SAM" id="MobiDB-lite"/>
    </source>
</evidence>
<protein>
    <submittedName>
        <fullName evidence="2">Uncharacterized protein</fullName>
    </submittedName>
</protein>
<keyword evidence="3" id="KW-1185">Reference proteome</keyword>
<gene>
    <name evidence="2" type="ORF">PVAP13_6KG367018</name>
</gene>
<sequence>MLEDVCHRLRGAGPGARSNHLVFLGHVRGERGKTAAATGRSRKGGVTLRPGSRTRTGLLQSGRPRGRGPAAANSPPTSPDPPPSVSDPLEGGPDPRRGGPAAASTARPEQAAAASAPADRTSLAATPPAVGGVARARRGGRTSLAVAHRRGPPRRTPGARALAGRRGRLREPPLVRLVLVQQMQHLQGIHTYGKKRRDPDC</sequence>
<comment type="caution">
    <text evidence="2">The sequence shown here is derived from an EMBL/GenBank/DDBJ whole genome shotgun (WGS) entry which is preliminary data.</text>
</comment>
<evidence type="ECO:0000313" key="3">
    <source>
        <dbReference type="Proteomes" id="UP000823388"/>
    </source>
</evidence>
<dbReference type="Proteomes" id="UP000823388">
    <property type="component" value="Chromosome 6K"/>
</dbReference>
<reference evidence="2" key="1">
    <citation type="submission" date="2020-05" db="EMBL/GenBank/DDBJ databases">
        <title>WGS assembly of Panicum virgatum.</title>
        <authorList>
            <person name="Lovell J.T."/>
            <person name="Jenkins J."/>
            <person name="Shu S."/>
            <person name="Juenger T.E."/>
            <person name="Schmutz J."/>
        </authorList>
    </citation>
    <scope>NUCLEOTIDE SEQUENCE</scope>
    <source>
        <strain evidence="2">AP13</strain>
    </source>
</reference>
<organism evidence="2 3">
    <name type="scientific">Panicum virgatum</name>
    <name type="common">Blackwell switchgrass</name>
    <dbReference type="NCBI Taxonomy" id="38727"/>
    <lineage>
        <taxon>Eukaryota</taxon>
        <taxon>Viridiplantae</taxon>
        <taxon>Streptophyta</taxon>
        <taxon>Embryophyta</taxon>
        <taxon>Tracheophyta</taxon>
        <taxon>Spermatophyta</taxon>
        <taxon>Magnoliopsida</taxon>
        <taxon>Liliopsida</taxon>
        <taxon>Poales</taxon>
        <taxon>Poaceae</taxon>
        <taxon>PACMAD clade</taxon>
        <taxon>Panicoideae</taxon>
        <taxon>Panicodae</taxon>
        <taxon>Paniceae</taxon>
        <taxon>Panicinae</taxon>
        <taxon>Panicum</taxon>
        <taxon>Panicum sect. Hiantes</taxon>
    </lineage>
</organism>
<feature type="region of interest" description="Disordered" evidence="1">
    <location>
        <begin position="31"/>
        <end position="168"/>
    </location>
</feature>
<evidence type="ECO:0000313" key="2">
    <source>
        <dbReference type="EMBL" id="KAG2584927.1"/>
    </source>
</evidence>
<dbReference type="EMBL" id="CM029047">
    <property type="protein sequence ID" value="KAG2584927.1"/>
    <property type="molecule type" value="Genomic_DNA"/>
</dbReference>
<feature type="compositionally biased region" description="Low complexity" evidence="1">
    <location>
        <begin position="86"/>
        <end position="134"/>
    </location>
</feature>
<dbReference type="AlphaFoldDB" id="A0A8T0RG42"/>
<feature type="compositionally biased region" description="Pro residues" evidence="1">
    <location>
        <begin position="76"/>
        <end position="85"/>
    </location>
</feature>
<name>A0A8T0RG42_PANVG</name>
<accession>A0A8T0RG42</accession>